<name>A0AAQ4F8K4_AMBAM</name>
<dbReference type="SUPFAM" id="SSF49464">
    <property type="entry name" value="Carboxypeptidase regulatory domain-like"/>
    <property type="match status" value="1"/>
</dbReference>
<comment type="cofactor">
    <cofactor evidence="1">
        <name>Zn(2+)</name>
        <dbReference type="ChEBI" id="CHEBI:29105"/>
    </cofactor>
</comment>
<dbReference type="InterPro" id="IPR057247">
    <property type="entry name" value="CARBOXYPEPT_ZN_2"/>
</dbReference>
<dbReference type="EMBL" id="JARKHS020005834">
    <property type="protein sequence ID" value="KAK8783161.1"/>
    <property type="molecule type" value="Genomic_DNA"/>
</dbReference>
<evidence type="ECO:0000256" key="9">
    <source>
        <dbReference type="PROSITE-ProRule" id="PRU01379"/>
    </source>
</evidence>
<dbReference type="Pfam" id="PF00246">
    <property type="entry name" value="Peptidase_M14"/>
    <property type="match status" value="1"/>
</dbReference>
<feature type="active site" description="Proton donor/acceptor" evidence="9">
    <location>
        <position position="324"/>
    </location>
</feature>
<evidence type="ECO:0000256" key="8">
    <source>
        <dbReference type="ARBA" id="ARBA00023180"/>
    </source>
</evidence>
<dbReference type="Gene3D" id="2.60.40.1120">
    <property type="entry name" value="Carboxypeptidase-like, regulatory domain"/>
    <property type="match status" value="1"/>
</dbReference>
<evidence type="ECO:0000256" key="1">
    <source>
        <dbReference type="ARBA" id="ARBA00001947"/>
    </source>
</evidence>
<dbReference type="InterPro" id="IPR057246">
    <property type="entry name" value="CARBOXYPEPT_ZN_1"/>
</dbReference>
<dbReference type="Gene3D" id="3.40.630.10">
    <property type="entry name" value="Zn peptidases"/>
    <property type="match status" value="1"/>
</dbReference>
<dbReference type="GO" id="GO:0006518">
    <property type="term" value="P:peptide metabolic process"/>
    <property type="evidence" value="ECO:0007669"/>
    <property type="project" value="TreeGrafter"/>
</dbReference>
<dbReference type="Pfam" id="PF13620">
    <property type="entry name" value="CarboxypepD_reg"/>
    <property type="match status" value="1"/>
</dbReference>
<feature type="domain" description="Peptidase M14" evidence="10">
    <location>
        <begin position="60"/>
        <end position="354"/>
    </location>
</feature>
<dbReference type="Proteomes" id="UP001321473">
    <property type="component" value="Unassembled WGS sequence"/>
</dbReference>
<dbReference type="CDD" id="cd03858">
    <property type="entry name" value="M14_CP_N-E_like"/>
    <property type="match status" value="1"/>
</dbReference>
<evidence type="ECO:0000256" key="6">
    <source>
        <dbReference type="ARBA" id="ARBA00022801"/>
    </source>
</evidence>
<organism evidence="11 12">
    <name type="scientific">Amblyomma americanum</name>
    <name type="common">Lone star tick</name>
    <dbReference type="NCBI Taxonomy" id="6943"/>
    <lineage>
        <taxon>Eukaryota</taxon>
        <taxon>Metazoa</taxon>
        <taxon>Ecdysozoa</taxon>
        <taxon>Arthropoda</taxon>
        <taxon>Chelicerata</taxon>
        <taxon>Arachnida</taxon>
        <taxon>Acari</taxon>
        <taxon>Parasitiformes</taxon>
        <taxon>Ixodida</taxon>
        <taxon>Ixodoidea</taxon>
        <taxon>Ixodidae</taxon>
        <taxon>Amblyomminae</taxon>
        <taxon>Amblyomma</taxon>
    </lineage>
</organism>
<dbReference type="SUPFAM" id="SSF53187">
    <property type="entry name" value="Zn-dependent exopeptidases"/>
    <property type="match status" value="1"/>
</dbReference>
<evidence type="ECO:0000313" key="12">
    <source>
        <dbReference type="Proteomes" id="UP001321473"/>
    </source>
</evidence>
<keyword evidence="6" id="KW-0378">Hydrolase</keyword>
<dbReference type="SMART" id="SM00631">
    <property type="entry name" value="Zn_pept"/>
    <property type="match status" value="1"/>
</dbReference>
<keyword evidence="4" id="KW-0645">Protease</keyword>
<dbReference type="AlphaFoldDB" id="A0AAQ4F8K4"/>
<dbReference type="InterPro" id="IPR050753">
    <property type="entry name" value="Peptidase_M14_domain"/>
</dbReference>
<keyword evidence="5" id="KW-0479">Metal-binding</keyword>
<evidence type="ECO:0000256" key="2">
    <source>
        <dbReference type="ARBA" id="ARBA00005988"/>
    </source>
</evidence>
<dbReference type="PROSITE" id="PS00132">
    <property type="entry name" value="CARBOXYPEPT_ZN_1"/>
    <property type="match status" value="1"/>
</dbReference>
<accession>A0AAQ4F8K4</accession>
<dbReference type="PROSITE" id="PS00133">
    <property type="entry name" value="CARBOXYPEPT_ZN_2"/>
    <property type="match status" value="1"/>
</dbReference>
<protein>
    <recommendedName>
        <fullName evidence="10">Peptidase M14 domain-containing protein</fullName>
    </recommendedName>
</protein>
<dbReference type="PRINTS" id="PR00765">
    <property type="entry name" value="CRBOXYPTASEA"/>
</dbReference>
<gene>
    <name evidence="11" type="ORF">V5799_015511</name>
</gene>
<evidence type="ECO:0000256" key="3">
    <source>
        <dbReference type="ARBA" id="ARBA00022645"/>
    </source>
</evidence>
<comment type="caution">
    <text evidence="11">The sequence shown here is derived from an EMBL/GenBank/DDBJ whole genome shotgun (WGS) entry which is preliminary data.</text>
</comment>
<sequence length="440" mass="49678">MLNGIRNPFRRGAPRTLVAMKSLSLTSSALPLLVVLFWLRAVPAQAVATSTVEGTPAELKYYDHEEMTAFLKKISTNYPNFTHLYSIGKSVEGRDLWVLLVTKNPHEEPLLKPNVKYVANIHGDEVLGRQFMVYLISHLLTRYDVDPYVRNLLDDTRIHIMPSANPDGFAMSKEGICMGIQGRQNARGVDLNRNFPTRFNTQMEEEQPETEALRRWSKQIPFVLASNFHGGALVVNYPYDYPRVFDDESQRNEPSLTPDDDVFKHLASVYSFNHANMHLGQGCSKDGTVAYPNGTVNGATWYAFSGGMADYNYMWDGCMDVTVEMACCKYPPRSELALYWEENKPALLAYLDEVHRGVRGIVKDENGTPVANATLKISNRRVGFKTSSRGEYWRILRPGQYTLEVSATGFHKAEVGFSVPEERFTVLNVTLKSEGHEKSD</sequence>
<evidence type="ECO:0000256" key="4">
    <source>
        <dbReference type="ARBA" id="ARBA00022670"/>
    </source>
</evidence>
<dbReference type="PANTHER" id="PTHR11532">
    <property type="entry name" value="PROTEASE M14 CARBOXYPEPTIDASE"/>
    <property type="match status" value="1"/>
</dbReference>
<evidence type="ECO:0000313" key="11">
    <source>
        <dbReference type="EMBL" id="KAK8783161.1"/>
    </source>
</evidence>
<dbReference type="CDD" id="cd11308">
    <property type="entry name" value="Peptidase_M14NE-CP-C_like"/>
    <property type="match status" value="1"/>
</dbReference>
<keyword evidence="3" id="KW-0121">Carboxypeptidase</keyword>
<dbReference type="InterPro" id="IPR008969">
    <property type="entry name" value="CarboxyPept-like_regulatory"/>
</dbReference>
<dbReference type="FunFam" id="3.40.630.10:FF:000020">
    <property type="entry name" value="Carboxypeptidase D"/>
    <property type="match status" value="1"/>
</dbReference>
<dbReference type="GO" id="GO:0004181">
    <property type="term" value="F:metallocarboxypeptidase activity"/>
    <property type="evidence" value="ECO:0007669"/>
    <property type="project" value="InterPro"/>
</dbReference>
<dbReference type="GO" id="GO:0008270">
    <property type="term" value="F:zinc ion binding"/>
    <property type="evidence" value="ECO:0007669"/>
    <property type="project" value="InterPro"/>
</dbReference>
<dbReference type="InterPro" id="IPR000834">
    <property type="entry name" value="Peptidase_M14"/>
</dbReference>
<keyword evidence="8" id="KW-0325">Glycoprotein</keyword>
<dbReference type="GO" id="GO:0005615">
    <property type="term" value="C:extracellular space"/>
    <property type="evidence" value="ECO:0007669"/>
    <property type="project" value="TreeGrafter"/>
</dbReference>
<comment type="similarity">
    <text evidence="2 9">Belongs to the peptidase M14 family.</text>
</comment>
<keyword evidence="12" id="KW-1185">Reference proteome</keyword>
<dbReference type="GO" id="GO:0016485">
    <property type="term" value="P:protein processing"/>
    <property type="evidence" value="ECO:0007669"/>
    <property type="project" value="TreeGrafter"/>
</dbReference>
<reference evidence="11 12" key="1">
    <citation type="journal article" date="2023" name="Arcadia Sci">
        <title>De novo assembly of a long-read Amblyomma americanum tick genome.</title>
        <authorList>
            <person name="Chou S."/>
            <person name="Poskanzer K.E."/>
            <person name="Rollins M."/>
            <person name="Thuy-Boun P.S."/>
        </authorList>
    </citation>
    <scope>NUCLEOTIDE SEQUENCE [LARGE SCALE GENOMIC DNA]</scope>
    <source>
        <strain evidence="11">F_SG_1</strain>
        <tissue evidence="11">Salivary glands</tissue>
    </source>
</reference>
<keyword evidence="7" id="KW-0862">Zinc</keyword>
<evidence type="ECO:0000259" key="10">
    <source>
        <dbReference type="PROSITE" id="PS52035"/>
    </source>
</evidence>
<evidence type="ECO:0000256" key="5">
    <source>
        <dbReference type="ARBA" id="ARBA00022723"/>
    </source>
</evidence>
<evidence type="ECO:0000256" key="7">
    <source>
        <dbReference type="ARBA" id="ARBA00022833"/>
    </source>
</evidence>
<dbReference type="PROSITE" id="PS52035">
    <property type="entry name" value="PEPTIDASE_M14"/>
    <property type="match status" value="1"/>
</dbReference>
<proteinExistence type="inferred from homology"/>
<dbReference type="PANTHER" id="PTHR11532:SF84">
    <property type="entry name" value="CARBOXYPEPTIDASE M"/>
    <property type="match status" value="1"/>
</dbReference>